<dbReference type="OrthoDB" id="2290468at2759"/>
<organism evidence="2">
    <name type="scientific">Lichtheimia ramosa</name>
    <dbReference type="NCBI Taxonomy" id="688394"/>
    <lineage>
        <taxon>Eukaryota</taxon>
        <taxon>Fungi</taxon>
        <taxon>Fungi incertae sedis</taxon>
        <taxon>Mucoromycota</taxon>
        <taxon>Mucoromycotina</taxon>
        <taxon>Mucoromycetes</taxon>
        <taxon>Mucorales</taxon>
        <taxon>Lichtheimiaceae</taxon>
        <taxon>Lichtheimia</taxon>
    </lineage>
</organism>
<dbReference type="EMBL" id="LK023368">
    <property type="protein sequence ID" value="CDS12602.1"/>
    <property type="molecule type" value="Genomic_DNA"/>
</dbReference>
<proteinExistence type="predicted"/>
<sequence>MAACVSPPRYSRHKIHRRSLPVQLSPSAYQALPPIQAPLAYELQHYQDKRLSWCTTTSSNTIRRNSSRLSEIAEVPLEQELVKMHQNTLVVLGEIKQLADQLLDAEARAESWQRKCRQVEEKLEAIQIEQQQQRAVQDTLSTISATSTLKSKSKKQKKASSNFKSLPSSIIRFLRLKK</sequence>
<evidence type="ECO:0000256" key="1">
    <source>
        <dbReference type="SAM" id="Coils"/>
    </source>
</evidence>
<evidence type="ECO:0000313" key="2">
    <source>
        <dbReference type="EMBL" id="CDS12602.1"/>
    </source>
</evidence>
<gene>
    <name evidence="2" type="ORF">LRAMOSA04788</name>
</gene>
<feature type="coiled-coil region" evidence="1">
    <location>
        <begin position="95"/>
        <end position="136"/>
    </location>
</feature>
<protein>
    <submittedName>
        <fullName evidence="2">Uncharacterized protein</fullName>
    </submittedName>
</protein>
<keyword evidence="1" id="KW-0175">Coiled coil</keyword>
<dbReference type="AlphaFoldDB" id="A0A077X0N7"/>
<reference evidence="2" key="1">
    <citation type="journal article" date="2014" name="Genome Announc.">
        <title>De novo whole-genome sequence and genome annotation of Lichtheimia ramosa.</title>
        <authorList>
            <person name="Linde J."/>
            <person name="Schwartze V."/>
            <person name="Binder U."/>
            <person name="Lass-Florl C."/>
            <person name="Voigt K."/>
            <person name="Horn F."/>
        </authorList>
    </citation>
    <scope>NUCLEOTIDE SEQUENCE</scope>
    <source>
        <strain evidence="2">JMRC FSU:6197</strain>
    </source>
</reference>
<accession>A0A077X0N7</accession>
<name>A0A077X0N7_9FUNG</name>